<gene>
    <name evidence="2" type="ORF">Hypma_011181</name>
</gene>
<proteinExistence type="predicted"/>
<dbReference type="EMBL" id="LUEZ02000054">
    <property type="protein sequence ID" value="RDB21683.1"/>
    <property type="molecule type" value="Genomic_DNA"/>
</dbReference>
<dbReference type="STRING" id="39966.A0A369JPU1"/>
<comment type="caution">
    <text evidence="2">The sequence shown here is derived from an EMBL/GenBank/DDBJ whole genome shotgun (WGS) entry which is preliminary data.</text>
</comment>
<feature type="compositionally biased region" description="Basic residues" evidence="1">
    <location>
        <begin position="1"/>
        <end position="11"/>
    </location>
</feature>
<dbReference type="InParanoid" id="A0A369JPU1"/>
<dbReference type="AlphaFoldDB" id="A0A369JPU1"/>
<evidence type="ECO:0000313" key="3">
    <source>
        <dbReference type="Proteomes" id="UP000076154"/>
    </source>
</evidence>
<keyword evidence="3" id="KW-1185">Reference proteome</keyword>
<dbReference type="InterPro" id="IPR027267">
    <property type="entry name" value="AH/BAR_dom_sf"/>
</dbReference>
<dbReference type="Proteomes" id="UP000076154">
    <property type="component" value="Unassembled WGS sequence"/>
</dbReference>
<protein>
    <submittedName>
        <fullName evidence="2">Uncharacterized protein</fullName>
    </submittedName>
</protein>
<evidence type="ECO:0000256" key="1">
    <source>
        <dbReference type="SAM" id="MobiDB-lite"/>
    </source>
</evidence>
<name>A0A369JPU1_HYPMA</name>
<sequence>MLQRRRRRRRMSSSPSPRSSLEPTMRSPGIRCRGRLQKPFQALKILEDEVGNIMRDREILVTRLMASKSHKPTRDSLLLYHPQPVNSSSSLSLHSNFSGGSGLPSSAKLSAAQAELQACEAQLAIKERDLALGRNRALREGLSVRCRAMVDCGWVWGEMGKEALRALEGLLMMQRSMVMDHRQARHPLGLVRNSSPALNLSGPQSRLRPLLHRALAVRVSNRPRSSPAHPVLVGGTQREGERVRLQCVRVPARIVPTARPDPCPACTRDIRCGSGADVRVRACCTTYAGQTRPRAAYNGGRVASCCLIGGGEGEGEGSSAGEEEPEGGLQVVENPRFAAKKERGRVRRRSRVIAQRLHVLQHPHLHHPRKRVLDPWVAWATCTSNHADTRVESESGKEGEEGIWIVTWVLRESEQDVWTPSA</sequence>
<accession>A0A369JPU1</accession>
<feature type="region of interest" description="Disordered" evidence="1">
    <location>
        <begin position="1"/>
        <end position="31"/>
    </location>
</feature>
<evidence type="ECO:0000313" key="2">
    <source>
        <dbReference type="EMBL" id="RDB21683.1"/>
    </source>
</evidence>
<dbReference type="OrthoDB" id="3358861at2759"/>
<organism evidence="2 3">
    <name type="scientific">Hypsizygus marmoreus</name>
    <name type="common">White beech mushroom</name>
    <name type="synonym">Agaricus marmoreus</name>
    <dbReference type="NCBI Taxonomy" id="39966"/>
    <lineage>
        <taxon>Eukaryota</taxon>
        <taxon>Fungi</taxon>
        <taxon>Dikarya</taxon>
        <taxon>Basidiomycota</taxon>
        <taxon>Agaricomycotina</taxon>
        <taxon>Agaricomycetes</taxon>
        <taxon>Agaricomycetidae</taxon>
        <taxon>Agaricales</taxon>
        <taxon>Tricholomatineae</taxon>
        <taxon>Lyophyllaceae</taxon>
        <taxon>Hypsizygus</taxon>
    </lineage>
</organism>
<dbReference type="Gene3D" id="1.20.1270.60">
    <property type="entry name" value="Arfaptin homology (AH) domain/BAR domain"/>
    <property type="match status" value="1"/>
</dbReference>
<reference evidence="2" key="1">
    <citation type="submission" date="2018-04" db="EMBL/GenBank/DDBJ databases">
        <title>Whole genome sequencing of Hypsizygus marmoreus.</title>
        <authorList>
            <person name="Choi I.-G."/>
            <person name="Min B."/>
            <person name="Kim J.-G."/>
            <person name="Kim S."/>
            <person name="Oh Y.-L."/>
            <person name="Kong W.-S."/>
            <person name="Park H."/>
            <person name="Jeong J."/>
            <person name="Song E.-S."/>
        </authorList>
    </citation>
    <scope>NUCLEOTIDE SEQUENCE [LARGE SCALE GENOMIC DNA]</scope>
    <source>
        <strain evidence="2">51987-8</strain>
    </source>
</reference>